<dbReference type="AlphaFoldDB" id="A0A6I9QCC3"/>
<feature type="transmembrane region" description="Helical" evidence="10">
    <location>
        <begin position="89"/>
        <end position="108"/>
    </location>
</feature>
<dbReference type="GO" id="GO:0016020">
    <property type="term" value="C:membrane"/>
    <property type="evidence" value="ECO:0007669"/>
    <property type="project" value="UniProtKB-SubCell"/>
</dbReference>
<keyword evidence="11" id="KW-1185">Reference proteome</keyword>
<feature type="transmembrane region" description="Helical" evidence="10">
    <location>
        <begin position="169"/>
        <end position="187"/>
    </location>
</feature>
<dbReference type="GO" id="GO:0015743">
    <property type="term" value="P:malate transport"/>
    <property type="evidence" value="ECO:0007669"/>
    <property type="project" value="InterPro"/>
</dbReference>
<evidence type="ECO:0000313" key="11">
    <source>
        <dbReference type="Proteomes" id="UP000504607"/>
    </source>
</evidence>
<feature type="transmembrane region" description="Helical" evidence="10">
    <location>
        <begin position="138"/>
        <end position="157"/>
    </location>
</feature>
<evidence type="ECO:0000256" key="6">
    <source>
        <dbReference type="ARBA" id="ARBA00023065"/>
    </source>
</evidence>
<comment type="similarity">
    <text evidence="2">Belongs to the aromatic acid exporter (TC 2.A.85) family.</text>
</comment>
<keyword evidence="8" id="KW-0407">Ion channel</keyword>
<keyword evidence="6" id="KW-0406">Ion transport</keyword>
<dbReference type="OrthoDB" id="68611at2759"/>
<keyword evidence="5 10" id="KW-1133">Transmembrane helix</keyword>
<feature type="transmembrane region" description="Helical" evidence="10">
    <location>
        <begin position="57"/>
        <end position="77"/>
    </location>
</feature>
<dbReference type="PANTHER" id="PTHR31086">
    <property type="entry name" value="ALUMINUM-ACTIVATED MALATE TRANSPORTER 10"/>
    <property type="match status" value="1"/>
</dbReference>
<evidence type="ECO:0000256" key="8">
    <source>
        <dbReference type="ARBA" id="ARBA00023303"/>
    </source>
</evidence>
<dbReference type="InterPro" id="IPR020966">
    <property type="entry name" value="ALMT"/>
</dbReference>
<reference evidence="12" key="1">
    <citation type="submission" date="2025-08" db="UniProtKB">
        <authorList>
            <consortium name="RefSeq"/>
        </authorList>
    </citation>
    <scope>IDENTIFICATION</scope>
</reference>
<accession>A0A6I9QCC3</accession>
<dbReference type="GO" id="GO:0034220">
    <property type="term" value="P:monoatomic ion transmembrane transport"/>
    <property type="evidence" value="ECO:0007669"/>
    <property type="project" value="UniProtKB-KW"/>
</dbReference>
<evidence type="ECO:0000256" key="1">
    <source>
        <dbReference type="ARBA" id="ARBA00004141"/>
    </source>
</evidence>
<evidence type="ECO:0000256" key="7">
    <source>
        <dbReference type="ARBA" id="ARBA00023136"/>
    </source>
</evidence>
<evidence type="ECO:0000256" key="5">
    <source>
        <dbReference type="ARBA" id="ARBA00022989"/>
    </source>
</evidence>
<sequence length="440" mass="48473">MSPTADPKANSVVIPIAEDETPPHDKQKQQPEQRQEYSFSSLLHSLLPLLPQVNTRWLIHSAKVGLALVLVSLLYMLDVVHDRLGDNAMWAVMTVVVVFEFTSGATIGKGINRGIGTILGGGLGSSVALLAQEIGGIGKAIVIGASLFIFGGMATYSRMIPSFKKKYDYGAIIFILTFSLIAVTGIRGDHILKIASDRLSAICMGFVICIVISLFIFPMWAGDQLHNSLASKFDKLACSIEECLEDNIKPLDEKKGTQQAYPHGSCLAVLSSKSSDETLANFAKWEPWHGRFGFYYPWNKYLQIGELLRELAAYILSLRECLRSKEEPLRSCAMMDIGDYYRATCILLASTLRELGHNICDMKKSQQSDSILAKFEMTRSELCSTMLVSKLAKLMNRNSGIGGGISSTSIVFLLSVITDKIEVIVKEADELEKLARFSHT</sequence>
<evidence type="ECO:0000313" key="12">
    <source>
        <dbReference type="RefSeq" id="XP_010906885.2"/>
    </source>
</evidence>
<gene>
    <name evidence="12" type="primary">LOC105033688</name>
</gene>
<evidence type="ECO:0000256" key="2">
    <source>
        <dbReference type="ARBA" id="ARBA00007079"/>
    </source>
</evidence>
<name>A0A6I9QCC3_ELAGV</name>
<evidence type="ECO:0000256" key="10">
    <source>
        <dbReference type="SAM" id="Phobius"/>
    </source>
</evidence>
<feature type="region of interest" description="Disordered" evidence="9">
    <location>
        <begin position="1"/>
        <end position="34"/>
    </location>
</feature>
<comment type="subcellular location">
    <subcellularLocation>
        <location evidence="1">Membrane</location>
        <topology evidence="1">Multi-pass membrane protein</topology>
    </subcellularLocation>
</comment>
<feature type="compositionally biased region" description="Basic and acidic residues" evidence="9">
    <location>
        <begin position="21"/>
        <end position="34"/>
    </location>
</feature>
<proteinExistence type="inferred from homology"/>
<dbReference type="RefSeq" id="XP_010906885.2">
    <property type="nucleotide sequence ID" value="XM_010908583.2"/>
</dbReference>
<organism evidence="11 12">
    <name type="scientific">Elaeis guineensis var. tenera</name>
    <name type="common">Oil palm</name>
    <dbReference type="NCBI Taxonomy" id="51953"/>
    <lineage>
        <taxon>Eukaryota</taxon>
        <taxon>Viridiplantae</taxon>
        <taxon>Streptophyta</taxon>
        <taxon>Embryophyta</taxon>
        <taxon>Tracheophyta</taxon>
        <taxon>Spermatophyta</taxon>
        <taxon>Magnoliopsida</taxon>
        <taxon>Liliopsida</taxon>
        <taxon>Arecaceae</taxon>
        <taxon>Arecoideae</taxon>
        <taxon>Cocoseae</taxon>
        <taxon>Elaeidinae</taxon>
        <taxon>Elaeis</taxon>
    </lineage>
</organism>
<keyword evidence="7 10" id="KW-0472">Membrane</keyword>
<dbReference type="KEGG" id="egu:105033688"/>
<dbReference type="GeneID" id="105033688"/>
<protein>
    <submittedName>
        <fullName evidence="12">Aluminum-activated malate transporter 2</fullName>
    </submittedName>
</protein>
<dbReference type="Proteomes" id="UP000504607">
    <property type="component" value="Unplaced"/>
</dbReference>
<dbReference type="Pfam" id="PF11744">
    <property type="entry name" value="ALMT"/>
    <property type="match status" value="1"/>
</dbReference>
<evidence type="ECO:0000256" key="4">
    <source>
        <dbReference type="ARBA" id="ARBA00022692"/>
    </source>
</evidence>
<evidence type="ECO:0000256" key="9">
    <source>
        <dbReference type="SAM" id="MobiDB-lite"/>
    </source>
</evidence>
<evidence type="ECO:0000256" key="3">
    <source>
        <dbReference type="ARBA" id="ARBA00022448"/>
    </source>
</evidence>
<dbReference type="InParanoid" id="A0A6I9QCC3"/>
<keyword evidence="4 10" id="KW-0812">Transmembrane</keyword>
<feature type="transmembrane region" description="Helical" evidence="10">
    <location>
        <begin position="199"/>
        <end position="221"/>
    </location>
</feature>
<keyword evidence="3" id="KW-0813">Transport</keyword>